<keyword evidence="1" id="KW-0732">Signal</keyword>
<dbReference type="AlphaFoldDB" id="A7SPF2"/>
<dbReference type="InterPro" id="IPR014710">
    <property type="entry name" value="RmlC-like_jellyroll"/>
</dbReference>
<reference evidence="3 4" key="1">
    <citation type="journal article" date="2007" name="Science">
        <title>Sea anemone genome reveals ancestral eumetazoan gene repertoire and genomic organization.</title>
        <authorList>
            <person name="Putnam N.H."/>
            <person name="Srivastava M."/>
            <person name="Hellsten U."/>
            <person name="Dirks B."/>
            <person name="Chapman J."/>
            <person name="Salamov A."/>
            <person name="Terry A."/>
            <person name="Shapiro H."/>
            <person name="Lindquist E."/>
            <person name="Kapitonov V.V."/>
            <person name="Jurka J."/>
            <person name="Genikhovich G."/>
            <person name="Grigoriev I.V."/>
            <person name="Lucas S.M."/>
            <person name="Steele R.E."/>
            <person name="Finnerty J.R."/>
            <person name="Technau U."/>
            <person name="Martindale M.Q."/>
            <person name="Rokhsar D.S."/>
        </authorList>
    </citation>
    <scope>NUCLEOTIDE SEQUENCE [LARGE SCALE GENOMIC DNA]</scope>
    <source>
        <strain evidence="4">CH2 X CH6</strain>
    </source>
</reference>
<feature type="domain" description="JmjC" evidence="2">
    <location>
        <begin position="315"/>
        <end position="503"/>
    </location>
</feature>
<dbReference type="InterPro" id="IPR041667">
    <property type="entry name" value="Cupin_8"/>
</dbReference>
<dbReference type="InterPro" id="IPR003347">
    <property type="entry name" value="JmjC_dom"/>
</dbReference>
<dbReference type="OrthoDB" id="415358at2759"/>
<accession>A7SPF2</accession>
<dbReference type="PhylomeDB" id="A7SPF2"/>
<dbReference type="SUPFAM" id="SSF51197">
    <property type="entry name" value="Clavaminate synthase-like"/>
    <property type="match status" value="1"/>
</dbReference>
<keyword evidence="4" id="KW-1185">Reference proteome</keyword>
<dbReference type="Gene3D" id="2.60.120.10">
    <property type="entry name" value="Jelly Rolls"/>
    <property type="match status" value="1"/>
</dbReference>
<dbReference type="eggNOG" id="KOG2508">
    <property type="taxonomic scope" value="Eukaryota"/>
</dbReference>
<dbReference type="GO" id="GO:0016706">
    <property type="term" value="F:2-oxoglutarate-dependent dioxygenase activity"/>
    <property type="evidence" value="ECO:0000318"/>
    <property type="project" value="GO_Central"/>
</dbReference>
<dbReference type="STRING" id="45351.A7SPF2"/>
<dbReference type="KEGG" id="nve:5505764"/>
<name>A7SPF2_NEMVE</name>
<evidence type="ECO:0000259" key="2">
    <source>
        <dbReference type="PROSITE" id="PS51184"/>
    </source>
</evidence>
<evidence type="ECO:0000313" key="4">
    <source>
        <dbReference type="Proteomes" id="UP000001593"/>
    </source>
</evidence>
<proteinExistence type="predicted"/>
<dbReference type="EMBL" id="DS469732">
    <property type="protein sequence ID" value="EDO34427.1"/>
    <property type="molecule type" value="Genomic_DNA"/>
</dbReference>
<dbReference type="PROSITE" id="PS51184">
    <property type="entry name" value="JMJC"/>
    <property type="match status" value="1"/>
</dbReference>
<dbReference type="FunFam" id="2.60.120.10:FF:000299">
    <property type="entry name" value="Predicted protein"/>
    <property type="match status" value="1"/>
</dbReference>
<evidence type="ECO:0000313" key="3">
    <source>
        <dbReference type="EMBL" id="EDO34427.1"/>
    </source>
</evidence>
<dbReference type="PANTHER" id="PTHR12461">
    <property type="entry name" value="HYPOXIA-INDUCIBLE FACTOR 1 ALPHA INHIBITOR-RELATED"/>
    <property type="match status" value="1"/>
</dbReference>
<dbReference type="InParanoid" id="A7SPF2"/>
<dbReference type="PANTHER" id="PTHR12461:SF83">
    <property type="entry name" value="JMJC DOMAIN-CONTAINING PROTEIN"/>
    <property type="match status" value="1"/>
</dbReference>
<feature type="signal peptide" evidence="1">
    <location>
        <begin position="1"/>
        <end position="19"/>
    </location>
</feature>
<dbReference type="HOGENOM" id="CLU_030528_0_0_1"/>
<feature type="chain" id="PRO_5002715228" description="JmjC domain-containing protein" evidence="1">
    <location>
        <begin position="20"/>
        <end position="512"/>
    </location>
</feature>
<dbReference type="Proteomes" id="UP000001593">
    <property type="component" value="Unassembled WGS sequence"/>
</dbReference>
<protein>
    <recommendedName>
        <fullName evidence="2">JmjC domain-containing protein</fullName>
    </recommendedName>
</protein>
<sequence>MKHFLTLGLLLLYLAFLKSSDYEEVPLLSSFSLQDIEERIEDSCFLVSTSTTNSTTLQLLRNMTGILKSDSDKVSIGVLVDDESFLTGKEGVFSYGNGDDLGDLALYPRRIGGRKCLLRPPASRLESQIYKGERSLQSLLLFINTNCGTHRRLDGSLTKIGVAAKSILNNVYQVPKSDTEGNSTNGPLEIGAMCERIAMPSQEEFLNKYLFRSKPVIITDAIKHWPAIQKWTNEFLRAKYSNTDTRVAFAPSGEYEGCEKAENYEEFKTFKLPDEVKKQLPFPDLVVVRPAFMNIKFAKFMDLLEGRNSNLTKMSNISAYLEYTSIPSYFPELKQDIQEMPCAAGLLNRKHLNIWLSDGNTLGKLHFDPFENFLCQISGKKQVILYEPHDNTRLYEAHIQESMLEYNHAHKEFRRKKLLDSTSMVMSPVDILKPDYERFPKFQGVRAMNCTINEGEVLFMPSFWWHEVQSYPSHINPRNLAVNFWYEPFFSKDYPCESCKLEVNPSYHHLLG</sequence>
<dbReference type="SMART" id="SM00558">
    <property type="entry name" value="JmjC"/>
    <property type="match status" value="1"/>
</dbReference>
<organism evidence="3 4">
    <name type="scientific">Nematostella vectensis</name>
    <name type="common">Starlet sea anemone</name>
    <dbReference type="NCBI Taxonomy" id="45351"/>
    <lineage>
        <taxon>Eukaryota</taxon>
        <taxon>Metazoa</taxon>
        <taxon>Cnidaria</taxon>
        <taxon>Anthozoa</taxon>
        <taxon>Hexacorallia</taxon>
        <taxon>Actiniaria</taxon>
        <taxon>Edwardsiidae</taxon>
        <taxon>Nematostella</taxon>
    </lineage>
</organism>
<gene>
    <name evidence="3" type="ORF">NEMVEDRAFT_v1g246564</name>
</gene>
<dbReference type="OMA" id="YENIMVM"/>
<dbReference type="Pfam" id="PF13621">
    <property type="entry name" value="Cupin_8"/>
    <property type="match status" value="1"/>
</dbReference>
<evidence type="ECO:0000256" key="1">
    <source>
        <dbReference type="SAM" id="SignalP"/>
    </source>
</evidence>